<dbReference type="EMBL" id="QGHC01000015">
    <property type="protein sequence ID" value="PWK82715.1"/>
    <property type="molecule type" value="Genomic_DNA"/>
</dbReference>
<evidence type="ECO:0000313" key="3">
    <source>
        <dbReference type="Proteomes" id="UP000245812"/>
    </source>
</evidence>
<evidence type="ECO:0000313" key="2">
    <source>
        <dbReference type="EMBL" id="PWK82715.1"/>
    </source>
</evidence>
<name>A0A316HRZ8_9GAMM</name>
<organism evidence="2 3">
    <name type="scientific">Fulvimonas soli</name>
    <dbReference type="NCBI Taxonomy" id="155197"/>
    <lineage>
        <taxon>Bacteria</taxon>
        <taxon>Pseudomonadati</taxon>
        <taxon>Pseudomonadota</taxon>
        <taxon>Gammaproteobacteria</taxon>
        <taxon>Lysobacterales</taxon>
        <taxon>Rhodanobacteraceae</taxon>
        <taxon>Fulvimonas</taxon>
    </lineage>
</organism>
<dbReference type="SUPFAM" id="SSF81901">
    <property type="entry name" value="HCP-like"/>
    <property type="match status" value="1"/>
</dbReference>
<gene>
    <name evidence="2" type="ORF">C7456_11512</name>
</gene>
<dbReference type="AlphaFoldDB" id="A0A316HRZ8"/>
<sequence>MEIGIRNCLLAIGMLLASASHAVDFGAQAAPAQSDPEAVDLKSLQELGCPRGLEGILPGIYYYCVGARDLARNDNARGVDMLKIAAAWGSKPAQFTLGVGYFNGDIVAMDRPQGLAWLGLAAERKDPNYLAVFQSAWQKASPEEKARASALWRSMLPKYGDAHAAKRSERHYQYARMQIMRDETLGARWCAAGLTARDLAPPQPGSQDADSAGGCQMTVSSTTLARQMDKYANSLFDGLSGHVSVGPLLEVTPPGAYQKEPTTGGKSKP</sequence>
<feature type="signal peptide" evidence="1">
    <location>
        <begin position="1"/>
        <end position="22"/>
    </location>
</feature>
<comment type="caution">
    <text evidence="2">The sequence shown here is derived from an EMBL/GenBank/DDBJ whole genome shotgun (WGS) entry which is preliminary data.</text>
</comment>
<keyword evidence="3" id="KW-1185">Reference proteome</keyword>
<feature type="chain" id="PRO_5016460311" description="Sel1 repeat-containing protein" evidence="1">
    <location>
        <begin position="23"/>
        <end position="269"/>
    </location>
</feature>
<keyword evidence="1" id="KW-0732">Signal</keyword>
<dbReference type="RefSeq" id="WP_109724611.1">
    <property type="nucleotide sequence ID" value="NZ_QGHC01000015.1"/>
</dbReference>
<evidence type="ECO:0008006" key="4">
    <source>
        <dbReference type="Google" id="ProtNLM"/>
    </source>
</evidence>
<reference evidence="2 3" key="1">
    <citation type="submission" date="2018-05" db="EMBL/GenBank/DDBJ databases">
        <title>Genomic Encyclopedia of Type Strains, Phase IV (KMG-IV): sequencing the most valuable type-strain genomes for metagenomic binning, comparative biology and taxonomic classification.</title>
        <authorList>
            <person name="Goeker M."/>
        </authorList>
    </citation>
    <scope>NUCLEOTIDE SEQUENCE [LARGE SCALE GENOMIC DNA]</scope>
    <source>
        <strain evidence="2 3">DSM 14263</strain>
    </source>
</reference>
<protein>
    <recommendedName>
        <fullName evidence="4">Sel1 repeat-containing protein</fullName>
    </recommendedName>
</protein>
<proteinExistence type="predicted"/>
<evidence type="ECO:0000256" key="1">
    <source>
        <dbReference type="SAM" id="SignalP"/>
    </source>
</evidence>
<dbReference type="InterPro" id="IPR011990">
    <property type="entry name" value="TPR-like_helical_dom_sf"/>
</dbReference>
<dbReference type="Gene3D" id="1.25.40.10">
    <property type="entry name" value="Tetratricopeptide repeat domain"/>
    <property type="match status" value="1"/>
</dbReference>
<dbReference type="Proteomes" id="UP000245812">
    <property type="component" value="Unassembled WGS sequence"/>
</dbReference>
<accession>A0A316HRZ8</accession>